<dbReference type="OrthoDB" id="661220at2759"/>
<accession>A0A6P4DS53</accession>
<protein>
    <submittedName>
        <fullName evidence="3">AUGMIN subunit 4-like isoform X1</fullName>
    </submittedName>
</protein>
<evidence type="ECO:0000313" key="3">
    <source>
        <dbReference type="RefSeq" id="XP_015973122.1"/>
    </source>
</evidence>
<organism evidence="2 3">
    <name type="scientific">Arachis duranensis</name>
    <name type="common">Wild peanut</name>
    <dbReference type="NCBI Taxonomy" id="130453"/>
    <lineage>
        <taxon>Eukaryota</taxon>
        <taxon>Viridiplantae</taxon>
        <taxon>Streptophyta</taxon>
        <taxon>Embryophyta</taxon>
        <taxon>Tracheophyta</taxon>
        <taxon>Spermatophyta</taxon>
        <taxon>Magnoliopsida</taxon>
        <taxon>eudicotyledons</taxon>
        <taxon>Gunneridae</taxon>
        <taxon>Pentapetalae</taxon>
        <taxon>rosids</taxon>
        <taxon>fabids</taxon>
        <taxon>Fabales</taxon>
        <taxon>Fabaceae</taxon>
        <taxon>Papilionoideae</taxon>
        <taxon>50 kb inversion clade</taxon>
        <taxon>dalbergioids sensu lato</taxon>
        <taxon>Dalbergieae</taxon>
        <taxon>Pterocarpus clade</taxon>
        <taxon>Arachis</taxon>
    </lineage>
</organism>
<gene>
    <name evidence="3" type="primary">LOC107496384</name>
</gene>
<dbReference type="Proteomes" id="UP000515211">
    <property type="component" value="Chromosome 7"/>
</dbReference>
<dbReference type="AlphaFoldDB" id="A0A6P4DS53"/>
<dbReference type="GO" id="GO:0051011">
    <property type="term" value="F:microtubule minus-end binding"/>
    <property type="evidence" value="ECO:0007669"/>
    <property type="project" value="TreeGrafter"/>
</dbReference>
<dbReference type="InterPro" id="IPR029327">
    <property type="entry name" value="HAUS4"/>
</dbReference>
<keyword evidence="1" id="KW-0175">Coiled coil</keyword>
<dbReference type="GO" id="GO:0070652">
    <property type="term" value="C:HAUS complex"/>
    <property type="evidence" value="ECO:0007669"/>
    <property type="project" value="InterPro"/>
</dbReference>
<sequence length="427" mass="48863">MVKGQNVPSELRHVIDQLERYCMAPDGSLMSINVYNDLHLAREEMCRERIRYLEAMAIYSEMVAMVEEYHESSSSGGITDSSGGLHSPLGTMNSSQVHKTLEHRMAVAEAAQRLRLPLIAEDGKLHEHEDIEKLSVVSRSFIDSNSSSPSATIYSSNAANYATPRSSISGVNSAFSGVVDSAEPGIFGVPDRFLGITPAYLWQSQIQKTPSSGDMREYCKSLSREIDDRLKLKCDMLLSAFVLDVDENNSFSSPSLRTSSLLAERVKSMIEQIEREETALRENLYSAYRKFAEYYNVLEQILGVIIELFNNFKLGHQHDYDEVKKSWLCQRCEAMDAKLKVLEHFFLYKTYNEETVPALYKIREYIVEATKEASDTYNKAFTRLMEYQGLDDEFEDMAREYEDILEKLENMQWTIQQVEMDLKSFAR</sequence>
<dbReference type="PANTHER" id="PTHR16219">
    <property type="entry name" value="AUGMIN SUBUNIT 4 FAMILY MEMBER"/>
    <property type="match status" value="1"/>
</dbReference>
<dbReference type="PANTHER" id="PTHR16219:SF1">
    <property type="entry name" value="HAUS AUGMIN-LIKE COMPLEX SUBUNIT 4"/>
    <property type="match status" value="1"/>
</dbReference>
<evidence type="ECO:0000313" key="2">
    <source>
        <dbReference type="Proteomes" id="UP000515211"/>
    </source>
</evidence>
<dbReference type="GO" id="GO:0051225">
    <property type="term" value="P:spindle assembly"/>
    <property type="evidence" value="ECO:0007669"/>
    <property type="project" value="InterPro"/>
</dbReference>
<reference evidence="3" key="2">
    <citation type="submission" date="2025-08" db="UniProtKB">
        <authorList>
            <consortium name="RefSeq"/>
        </authorList>
    </citation>
    <scope>IDENTIFICATION</scope>
    <source>
        <tissue evidence="3">Whole plant</tissue>
    </source>
</reference>
<dbReference type="RefSeq" id="XP_015973122.1">
    <property type="nucleotide sequence ID" value="XM_016117636.3"/>
</dbReference>
<keyword evidence="2" id="KW-1185">Reference proteome</keyword>
<dbReference type="KEGG" id="adu:107496384"/>
<proteinExistence type="predicted"/>
<reference evidence="2" key="1">
    <citation type="journal article" date="2016" name="Nat. Genet.">
        <title>The genome sequences of Arachis duranensis and Arachis ipaensis, the diploid ancestors of cultivated peanut.</title>
        <authorList>
            <person name="Bertioli D.J."/>
            <person name="Cannon S.B."/>
            <person name="Froenicke L."/>
            <person name="Huang G."/>
            <person name="Farmer A.D."/>
            <person name="Cannon E.K."/>
            <person name="Liu X."/>
            <person name="Gao D."/>
            <person name="Clevenger J."/>
            <person name="Dash S."/>
            <person name="Ren L."/>
            <person name="Moretzsohn M.C."/>
            <person name="Shirasawa K."/>
            <person name="Huang W."/>
            <person name="Vidigal B."/>
            <person name="Abernathy B."/>
            <person name="Chu Y."/>
            <person name="Niederhuth C.E."/>
            <person name="Umale P."/>
            <person name="Araujo A.C."/>
            <person name="Kozik A."/>
            <person name="Kim K.D."/>
            <person name="Burow M.D."/>
            <person name="Varshney R.K."/>
            <person name="Wang X."/>
            <person name="Zhang X."/>
            <person name="Barkley N."/>
            <person name="Guimaraes P.M."/>
            <person name="Isobe S."/>
            <person name="Guo B."/>
            <person name="Liao B."/>
            <person name="Stalker H.T."/>
            <person name="Schmitz R.J."/>
            <person name="Scheffler B.E."/>
            <person name="Leal-Bertioli S.C."/>
            <person name="Xun X."/>
            <person name="Jackson S.A."/>
            <person name="Michelmore R."/>
            <person name="Ozias-Akins P."/>
        </authorList>
    </citation>
    <scope>NUCLEOTIDE SEQUENCE [LARGE SCALE GENOMIC DNA]</scope>
    <source>
        <strain evidence="2">cv. V14167</strain>
    </source>
</reference>
<feature type="coiled-coil region" evidence="1">
    <location>
        <begin position="387"/>
        <end position="421"/>
    </location>
</feature>
<name>A0A6P4DS53_ARADU</name>
<evidence type="ECO:0000256" key="1">
    <source>
        <dbReference type="SAM" id="Coils"/>
    </source>
</evidence>
<dbReference type="GeneID" id="107496384"/>
<dbReference type="Pfam" id="PF14735">
    <property type="entry name" value="HAUS4"/>
    <property type="match status" value="1"/>
</dbReference>